<dbReference type="InterPro" id="IPR039803">
    <property type="entry name" value="MTMR14_PH-GRAM"/>
</dbReference>
<dbReference type="PANTHER" id="PTHR13524">
    <property type="entry name" value="MYOTUBULARIN-RELATED"/>
    <property type="match status" value="1"/>
</dbReference>
<proteinExistence type="predicted"/>
<comment type="caution">
    <text evidence="3">The sequence shown here is derived from an EMBL/GenBank/DDBJ whole genome shotgun (WGS) entry which is preliminary data.</text>
</comment>
<dbReference type="OrthoDB" id="2408718at2759"/>
<dbReference type="FunCoup" id="A0A482XCT2">
    <property type="interactions" value="118"/>
</dbReference>
<dbReference type="PROSITE" id="PS00383">
    <property type="entry name" value="TYR_PHOSPHATASE_1"/>
    <property type="match status" value="1"/>
</dbReference>
<evidence type="ECO:0000313" key="3">
    <source>
        <dbReference type="EMBL" id="RZF43298.1"/>
    </source>
</evidence>
<dbReference type="AlphaFoldDB" id="A0A482XCT2"/>
<dbReference type="EMBL" id="QKKF02012754">
    <property type="protein sequence ID" value="RZF43298.1"/>
    <property type="molecule type" value="Genomic_DNA"/>
</dbReference>
<dbReference type="InterPro" id="IPR016130">
    <property type="entry name" value="Tyr_Pase_AS"/>
</dbReference>
<dbReference type="Proteomes" id="UP000291343">
    <property type="component" value="Unassembled WGS sequence"/>
</dbReference>
<feature type="domain" description="Tyrosine specific protein phosphatases" evidence="2">
    <location>
        <begin position="297"/>
        <end position="331"/>
    </location>
</feature>
<name>A0A482XCT2_LAOST</name>
<evidence type="ECO:0000313" key="4">
    <source>
        <dbReference type="Proteomes" id="UP000291343"/>
    </source>
</evidence>
<organism evidence="3 4">
    <name type="scientific">Laodelphax striatellus</name>
    <name type="common">Small brown planthopper</name>
    <name type="synonym">Delphax striatella</name>
    <dbReference type="NCBI Taxonomy" id="195883"/>
    <lineage>
        <taxon>Eukaryota</taxon>
        <taxon>Metazoa</taxon>
        <taxon>Ecdysozoa</taxon>
        <taxon>Arthropoda</taxon>
        <taxon>Hexapoda</taxon>
        <taxon>Insecta</taxon>
        <taxon>Pterygota</taxon>
        <taxon>Neoptera</taxon>
        <taxon>Paraneoptera</taxon>
        <taxon>Hemiptera</taxon>
        <taxon>Auchenorrhyncha</taxon>
        <taxon>Fulgoroidea</taxon>
        <taxon>Delphacidae</taxon>
        <taxon>Criomorphinae</taxon>
        <taxon>Laodelphax</taxon>
    </lineage>
</organism>
<accession>A0A482XCT2</accession>
<reference evidence="3 4" key="1">
    <citation type="journal article" date="2017" name="Gigascience">
        <title>Genome sequence of the small brown planthopper, Laodelphax striatellus.</title>
        <authorList>
            <person name="Zhu J."/>
            <person name="Jiang F."/>
            <person name="Wang X."/>
            <person name="Yang P."/>
            <person name="Bao Y."/>
            <person name="Zhao W."/>
            <person name="Wang W."/>
            <person name="Lu H."/>
            <person name="Wang Q."/>
            <person name="Cui N."/>
            <person name="Li J."/>
            <person name="Chen X."/>
            <person name="Luo L."/>
            <person name="Yu J."/>
            <person name="Kang L."/>
            <person name="Cui F."/>
        </authorList>
    </citation>
    <scope>NUCLEOTIDE SEQUENCE [LARGE SCALE GENOMIC DNA]</scope>
    <source>
        <strain evidence="3">Lst14</strain>
    </source>
</reference>
<dbReference type="InParanoid" id="A0A482XCT2"/>
<dbReference type="InterPro" id="IPR039802">
    <property type="entry name" value="MTMR14"/>
</dbReference>
<evidence type="ECO:0000259" key="2">
    <source>
        <dbReference type="PROSITE" id="PS50056"/>
    </source>
</evidence>
<gene>
    <name evidence="3" type="ORF">LSTR_LSTR001559</name>
</gene>
<evidence type="ECO:0000256" key="1">
    <source>
        <dbReference type="SAM" id="MobiDB-lite"/>
    </source>
</evidence>
<dbReference type="PANTHER" id="PTHR13524:SF2">
    <property type="entry name" value="MYOTUBULARIN-RELATED PROTEIN 14"/>
    <property type="match status" value="1"/>
</dbReference>
<dbReference type="InterPro" id="IPR000387">
    <property type="entry name" value="Tyr_Pase_dom"/>
</dbReference>
<dbReference type="SUPFAM" id="SSF52799">
    <property type="entry name" value="(Phosphotyrosine protein) phosphatases II"/>
    <property type="match status" value="1"/>
</dbReference>
<dbReference type="CDD" id="cd13213">
    <property type="entry name" value="PH-GRAM_MTMR14"/>
    <property type="match status" value="1"/>
</dbReference>
<feature type="region of interest" description="Disordered" evidence="1">
    <location>
        <begin position="492"/>
        <end position="576"/>
    </location>
</feature>
<protein>
    <recommendedName>
        <fullName evidence="2">Tyrosine specific protein phosphatases domain-containing protein</fullName>
    </recommendedName>
</protein>
<dbReference type="STRING" id="195883.A0A482XCT2"/>
<dbReference type="Gene3D" id="3.90.190.10">
    <property type="entry name" value="Protein tyrosine phosphatase superfamily"/>
    <property type="match status" value="1"/>
</dbReference>
<dbReference type="GO" id="GO:0004438">
    <property type="term" value="F:phosphatidylinositol-3-phosphate phosphatase activity"/>
    <property type="evidence" value="ECO:0007669"/>
    <property type="project" value="InterPro"/>
</dbReference>
<feature type="compositionally biased region" description="Polar residues" evidence="1">
    <location>
        <begin position="562"/>
        <end position="571"/>
    </location>
</feature>
<keyword evidence="4" id="KW-1185">Reference proteome</keyword>
<dbReference type="InterPro" id="IPR029021">
    <property type="entry name" value="Prot-tyrosine_phosphatase-like"/>
</dbReference>
<sequence>MEEEIDGCNESEIQDLLMYFSKNTYRAKESDHESQRILEKCIELISLDYNHVLVNNSNGELSAHYPAQIVIMEHERAQQPGSPSPEVRSQDTIYESMCDVSKLKELFGKAKPARCRGRFPVPVIYFKGKYVCRSATLSGGIEIYGRSGLDFLSTTEPDSDSVQLEEEMSGNWQLFNRVRSHDIRLLQTLNIGTIVDFMVEKKKVKYGINVSSSEKVDKENRYADFKIVSLPYPGCEFFKNYRDNDYIANGLVFDWEQAYADAVLEVPDEPIANQLKINWNDYKEKFSSIWDLKEMTENYVRLLLRYMVEGSSGMLVHCISGWDRTPLFISLLRLSLWADGVSHRSLTTRQILYLTLAYDWMLFGHDLVDRLSKGEEILFFCFYMLKAISGEEFSVNRKEKNTSKQPQPVIRTDSETHLEGVLFEAGSQGSLNSSWSSLSSKSQETANFYCTDDTNGNAVQVPVVVPQYSCSSASDTTTSSSVASCTDQLRSVDDEADNGNNHCAHHNHSKPHTSPVAVPSRPMVRHRNESTGSLNVGSGTDFGGVEVQPGSKTKPQQRKRSNASTQKQYFTPTGRAPLQHSVRVTKTHLDAAVFTIAEIGERERVDGVTRVVLLRFYMEKLSG</sequence>
<dbReference type="PROSITE" id="PS50056">
    <property type="entry name" value="TYR_PHOSPHATASE_2"/>
    <property type="match status" value="1"/>
</dbReference>